<keyword evidence="1" id="KW-0812">Transmembrane</keyword>
<proteinExistence type="predicted"/>
<dbReference type="Proteomes" id="UP000028701">
    <property type="component" value="Unassembled WGS sequence"/>
</dbReference>
<evidence type="ECO:0000256" key="1">
    <source>
        <dbReference type="SAM" id="Phobius"/>
    </source>
</evidence>
<dbReference type="OrthoDB" id="8365894at2"/>
<accession>A0A081CR77</accession>
<dbReference type="AlphaFoldDB" id="A0A081CR77"/>
<sequence>MIVGIVLTAALLLFLMGFPRHLKPVVIGLAIVWACTVSWVVFDWWRSGERLNAIIATASFDTSCPQADAPIRVSFQNTNSVAVRRLTYTLEGFEAAFRASVSFDPYQISERRLEAHETYAACRPFRLRNNENVDARNLEWRVTINSAEFE</sequence>
<dbReference type="EMBL" id="BBJU01000003">
    <property type="protein sequence ID" value="GAK69173.1"/>
    <property type="molecule type" value="Genomic_DNA"/>
</dbReference>
<evidence type="ECO:0008006" key="4">
    <source>
        <dbReference type="Google" id="ProtNLM"/>
    </source>
</evidence>
<gene>
    <name evidence="2" type="ORF">RRU01S_03_03460</name>
</gene>
<name>A0A081CR77_9HYPH</name>
<evidence type="ECO:0000313" key="3">
    <source>
        <dbReference type="Proteomes" id="UP000028701"/>
    </source>
</evidence>
<protein>
    <recommendedName>
        <fullName evidence="4">Multidrug transporter</fullName>
    </recommendedName>
</protein>
<dbReference type="eggNOG" id="ENOG5030232">
    <property type="taxonomic scope" value="Bacteria"/>
</dbReference>
<organism evidence="2 3">
    <name type="scientific">Agrobacterium rubi TR3 = NBRC 13261</name>
    <dbReference type="NCBI Taxonomy" id="1368415"/>
    <lineage>
        <taxon>Bacteria</taxon>
        <taxon>Pseudomonadati</taxon>
        <taxon>Pseudomonadota</taxon>
        <taxon>Alphaproteobacteria</taxon>
        <taxon>Hyphomicrobiales</taxon>
        <taxon>Rhizobiaceae</taxon>
        <taxon>Rhizobium/Agrobacterium group</taxon>
        <taxon>Agrobacterium</taxon>
    </lineage>
</organism>
<reference evidence="2 3" key="1">
    <citation type="submission" date="2014-08" db="EMBL/GenBank/DDBJ databases">
        <title>Whole genome shotgun sequence of Rhizobium rubi NBRC 13261.</title>
        <authorList>
            <person name="Katano-Makiyama Y."/>
            <person name="Hosoyama A."/>
            <person name="Hashimoto M."/>
            <person name="Hosoyama Y."/>
            <person name="Noguchi M."/>
            <person name="Tsuchikane K."/>
            <person name="Uohara A."/>
            <person name="Ohji S."/>
            <person name="Ichikawa N."/>
            <person name="Kimura A."/>
            <person name="Yamazoe A."/>
            <person name="Fujita N."/>
        </authorList>
    </citation>
    <scope>NUCLEOTIDE SEQUENCE [LARGE SCALE GENOMIC DNA]</scope>
    <source>
        <strain evidence="2 3">NBRC 13261</strain>
    </source>
</reference>
<dbReference type="RefSeq" id="WP_045228731.1">
    <property type="nucleotide sequence ID" value="NZ_BBJU01000003.1"/>
</dbReference>
<evidence type="ECO:0000313" key="2">
    <source>
        <dbReference type="EMBL" id="GAK69173.1"/>
    </source>
</evidence>
<feature type="transmembrane region" description="Helical" evidence="1">
    <location>
        <begin position="27"/>
        <end position="45"/>
    </location>
</feature>
<keyword evidence="1" id="KW-1133">Transmembrane helix</keyword>
<keyword evidence="1" id="KW-0472">Membrane</keyword>
<comment type="caution">
    <text evidence="2">The sequence shown here is derived from an EMBL/GenBank/DDBJ whole genome shotgun (WGS) entry which is preliminary data.</text>
</comment>